<sequence>MTETSKSPEQLRLRSLIETIQQHPTEVLQAERQLYGMKWFDYRFMSPHDANMLFARTYQEIFRRKFAAEVDSQSVENVSGIHLRAIATNARERSHLVAARQRADEFGIAYPVYIEAAFDFALRRGNKRKKFPRPNQLHGNDASADLFAKYVTGRWREHVMTCLARVEHPSYLIENYRKIPAQDDFRRFILEHVQEVSMPLHRAIQIFSYDRKQVPAEIFRSIANEEVFERALAIADSYLSDGPIAEVVSTSWGSTERWPTCFGMHYTHDPSSKECSSCPQRQGCKKLGDAVLSEASKQCGVEDPAGDYNRRMDRKRQQRCRAKRRAQTDDSGSGTRPHIDGQVFS</sequence>
<organism evidence="2 3">
    <name type="scientific">Agrobacterium salinitolerans</name>
    <dbReference type="NCBI Taxonomy" id="1183413"/>
    <lineage>
        <taxon>Bacteria</taxon>
        <taxon>Pseudomonadati</taxon>
        <taxon>Pseudomonadota</taxon>
        <taxon>Alphaproteobacteria</taxon>
        <taxon>Hyphomicrobiales</taxon>
        <taxon>Rhizobiaceae</taxon>
        <taxon>Rhizobium/Agrobacterium group</taxon>
        <taxon>Agrobacterium</taxon>
    </lineage>
</organism>
<feature type="compositionally biased region" description="Basic residues" evidence="1">
    <location>
        <begin position="312"/>
        <end position="325"/>
    </location>
</feature>
<protein>
    <submittedName>
        <fullName evidence="2">Uncharacterized protein</fullName>
    </submittedName>
</protein>
<dbReference type="EMBL" id="CP109969">
    <property type="protein sequence ID" value="UYZ10715.1"/>
    <property type="molecule type" value="Genomic_DNA"/>
</dbReference>
<dbReference type="Proteomes" id="UP000298735">
    <property type="component" value="Chromosome Linear"/>
</dbReference>
<dbReference type="RefSeq" id="WP_137411066.1">
    <property type="nucleotide sequence ID" value="NZ_CP109969.1"/>
</dbReference>
<proteinExistence type="predicted"/>
<dbReference type="AlphaFoldDB" id="A0A4Z1QQV7"/>
<gene>
    <name evidence="2" type="ORF">CFBP5507_24215</name>
</gene>
<feature type="region of interest" description="Disordered" evidence="1">
    <location>
        <begin position="301"/>
        <end position="345"/>
    </location>
</feature>
<dbReference type="OrthoDB" id="7849912at2"/>
<evidence type="ECO:0000313" key="2">
    <source>
        <dbReference type="EMBL" id="UYZ10715.1"/>
    </source>
</evidence>
<accession>A0A4Z1QQV7</accession>
<name>A0A4Z1QQV7_9HYPH</name>
<evidence type="ECO:0000313" key="3">
    <source>
        <dbReference type="Proteomes" id="UP000298735"/>
    </source>
</evidence>
<reference evidence="2" key="1">
    <citation type="submission" date="2022-10" db="EMBL/GenBank/DDBJ databases">
        <title>Complete genome sequence of Agrobacterium salinitolerans CFBP5507.</title>
        <authorList>
            <person name="Tchabashvili S."/>
            <person name="Yen H.-C."/>
            <person name="Haryono M."/>
            <person name="Lin Y.-C."/>
            <person name="Lai E.-M."/>
            <person name="Kuo C.-H."/>
        </authorList>
    </citation>
    <scope>NUCLEOTIDE SEQUENCE</scope>
    <source>
        <strain evidence="2">CFBP5507</strain>
    </source>
</reference>
<evidence type="ECO:0000256" key="1">
    <source>
        <dbReference type="SAM" id="MobiDB-lite"/>
    </source>
</evidence>
<dbReference type="KEGG" id="asal:CFBP5507_24215"/>